<dbReference type="Gene3D" id="1.20.1510.10">
    <property type="entry name" value="Cation efflux protein transmembrane domain"/>
    <property type="match status" value="1"/>
</dbReference>
<evidence type="ECO:0000256" key="2">
    <source>
        <dbReference type="ARBA" id="ARBA00008873"/>
    </source>
</evidence>
<dbReference type="OrthoDB" id="9944568at2759"/>
<dbReference type="SUPFAM" id="SSF161111">
    <property type="entry name" value="Cation efflux protein transmembrane domain-like"/>
    <property type="match status" value="1"/>
</dbReference>
<evidence type="ECO:0000256" key="4">
    <source>
        <dbReference type="ARBA" id="ARBA00022692"/>
    </source>
</evidence>
<evidence type="ECO:0000256" key="7">
    <source>
        <dbReference type="ARBA" id="ARBA00023065"/>
    </source>
</evidence>
<dbReference type="PANTHER" id="PTHR11562">
    <property type="entry name" value="CATION EFFLUX PROTEIN/ ZINC TRANSPORTER"/>
    <property type="match status" value="1"/>
</dbReference>
<name>A0A2W1BPI4_HELAM</name>
<dbReference type="GO" id="GO:0005385">
    <property type="term" value="F:zinc ion transmembrane transporter activity"/>
    <property type="evidence" value="ECO:0007669"/>
    <property type="project" value="TreeGrafter"/>
</dbReference>
<dbReference type="InterPro" id="IPR050681">
    <property type="entry name" value="CDF/SLC30A"/>
</dbReference>
<keyword evidence="3" id="KW-0813">Transport</keyword>
<evidence type="ECO:0008006" key="15">
    <source>
        <dbReference type="Google" id="ProtNLM"/>
    </source>
</evidence>
<feature type="domain" description="Cation efflux protein transmembrane" evidence="11">
    <location>
        <begin position="165"/>
        <end position="400"/>
    </location>
</feature>
<dbReference type="InterPro" id="IPR027470">
    <property type="entry name" value="Cation_efflux_CTD"/>
</dbReference>
<dbReference type="GO" id="GO:0010043">
    <property type="term" value="P:response to zinc ion"/>
    <property type="evidence" value="ECO:0007669"/>
    <property type="project" value="TreeGrafter"/>
</dbReference>
<dbReference type="AlphaFoldDB" id="A0A2W1BPI4"/>
<feature type="region of interest" description="Disordered" evidence="9">
    <location>
        <begin position="292"/>
        <end position="333"/>
    </location>
</feature>
<evidence type="ECO:0000259" key="11">
    <source>
        <dbReference type="Pfam" id="PF01545"/>
    </source>
</evidence>
<feature type="transmembrane region" description="Helical" evidence="10">
    <location>
        <begin position="371"/>
        <end position="392"/>
    </location>
</feature>
<evidence type="ECO:0000313" key="13">
    <source>
        <dbReference type="EMBL" id="PZC74786.1"/>
    </source>
</evidence>
<feature type="transmembrane region" description="Helical" evidence="10">
    <location>
        <begin position="165"/>
        <end position="185"/>
    </location>
</feature>
<reference evidence="13 14" key="1">
    <citation type="journal article" date="2017" name="BMC Biol.">
        <title>Genomic innovations, transcriptional plasticity and gene loss underlying the evolution and divergence of two highly polyphagous and invasive Helicoverpa pest species.</title>
        <authorList>
            <person name="Pearce S.L."/>
            <person name="Clarke D.F."/>
            <person name="East P.D."/>
            <person name="Elfekih S."/>
            <person name="Gordon K.H."/>
            <person name="Jermiin L.S."/>
            <person name="McGaughran A."/>
            <person name="Oakeshott J.G."/>
            <person name="Papanikolaou A."/>
            <person name="Perera O.P."/>
            <person name="Rane R.V."/>
            <person name="Richards S."/>
            <person name="Tay W.T."/>
            <person name="Walsh T.K."/>
            <person name="Anderson A."/>
            <person name="Anderson C.J."/>
            <person name="Asgari S."/>
            <person name="Board P.G."/>
            <person name="Bretschneider A."/>
            <person name="Campbell P.M."/>
            <person name="Chertemps T."/>
            <person name="Christeller J.T."/>
            <person name="Coppin C.W."/>
            <person name="Downes S.J."/>
            <person name="Duan G."/>
            <person name="Farnsworth C.A."/>
            <person name="Good R.T."/>
            <person name="Han L.B."/>
            <person name="Han Y.C."/>
            <person name="Hatje K."/>
            <person name="Horne I."/>
            <person name="Huang Y.P."/>
            <person name="Hughes D.S."/>
            <person name="Jacquin-Joly E."/>
            <person name="James W."/>
            <person name="Jhangiani S."/>
            <person name="Kollmar M."/>
            <person name="Kuwar S.S."/>
            <person name="Li S."/>
            <person name="Liu N.Y."/>
            <person name="Maibeche M.T."/>
            <person name="Miller J.R."/>
            <person name="Montagne N."/>
            <person name="Perry T."/>
            <person name="Qu J."/>
            <person name="Song S.V."/>
            <person name="Sutton G.G."/>
            <person name="Vogel H."/>
            <person name="Walenz B.P."/>
            <person name="Xu W."/>
            <person name="Zhang H.J."/>
            <person name="Zou Z."/>
            <person name="Batterham P."/>
            <person name="Edwards O.R."/>
            <person name="Feyereisen R."/>
            <person name="Gibbs R.A."/>
            <person name="Heckel D.G."/>
            <person name="McGrath A."/>
            <person name="Robin C."/>
            <person name="Scherer S.E."/>
            <person name="Worley K.C."/>
            <person name="Wu Y.D."/>
        </authorList>
    </citation>
    <scope>NUCLEOTIDE SEQUENCE [LARGE SCALE GENOMIC DNA]</scope>
    <source>
        <strain evidence="13">Harm_GR_Male_#8</strain>
        <tissue evidence="13">Whole organism</tissue>
    </source>
</reference>
<dbReference type="Pfam" id="PF01545">
    <property type="entry name" value="Cation_efflux"/>
    <property type="match status" value="1"/>
</dbReference>
<evidence type="ECO:0000256" key="6">
    <source>
        <dbReference type="ARBA" id="ARBA00022989"/>
    </source>
</evidence>
<dbReference type="PANTHER" id="PTHR11562:SF17">
    <property type="entry name" value="RE54080P-RELATED"/>
    <property type="match status" value="1"/>
</dbReference>
<feature type="transmembrane region" description="Helical" evidence="10">
    <location>
        <begin position="197"/>
        <end position="215"/>
    </location>
</feature>
<keyword evidence="5" id="KW-0862">Zinc</keyword>
<feature type="domain" description="Cation efflux protein cytoplasmic" evidence="12">
    <location>
        <begin position="404"/>
        <end position="478"/>
    </location>
</feature>
<feature type="transmembrane region" description="Helical" evidence="10">
    <location>
        <begin position="266"/>
        <end position="287"/>
    </location>
</feature>
<dbReference type="GO" id="GO:0005886">
    <property type="term" value="C:plasma membrane"/>
    <property type="evidence" value="ECO:0007669"/>
    <property type="project" value="TreeGrafter"/>
</dbReference>
<feature type="transmembrane region" description="Helical" evidence="10">
    <location>
        <begin position="227"/>
        <end position="254"/>
    </location>
</feature>
<evidence type="ECO:0000256" key="10">
    <source>
        <dbReference type="SAM" id="Phobius"/>
    </source>
</evidence>
<comment type="subcellular location">
    <subcellularLocation>
        <location evidence="1">Membrane</location>
        <topology evidence="1">Multi-pass membrane protein</topology>
    </subcellularLocation>
</comment>
<keyword evidence="8 10" id="KW-0472">Membrane</keyword>
<keyword evidence="7" id="KW-0406">Ion transport</keyword>
<evidence type="ECO:0000256" key="5">
    <source>
        <dbReference type="ARBA" id="ARBA00022906"/>
    </source>
</evidence>
<dbReference type="EMBL" id="KZ150027">
    <property type="protein sequence ID" value="PZC74786.1"/>
    <property type="molecule type" value="Genomic_DNA"/>
</dbReference>
<keyword evidence="6 10" id="KW-1133">Transmembrane helix</keyword>
<evidence type="ECO:0000259" key="12">
    <source>
        <dbReference type="Pfam" id="PF16916"/>
    </source>
</evidence>
<dbReference type="InterPro" id="IPR027469">
    <property type="entry name" value="Cation_efflux_TMD_sf"/>
</dbReference>
<comment type="similarity">
    <text evidence="2">Belongs to the cation diffusion facilitator (CDF) transporter (TC 2.A.4) family. SLC30A subfamily.</text>
</comment>
<dbReference type="Proteomes" id="UP000249218">
    <property type="component" value="Unassembled WGS sequence"/>
</dbReference>
<dbReference type="NCBIfam" id="TIGR01297">
    <property type="entry name" value="CDF"/>
    <property type="match status" value="1"/>
</dbReference>
<evidence type="ECO:0000256" key="9">
    <source>
        <dbReference type="SAM" id="MobiDB-lite"/>
    </source>
</evidence>
<keyword evidence="14" id="KW-1185">Reference proteome</keyword>
<feature type="transmembrane region" description="Helical" evidence="10">
    <location>
        <begin position="342"/>
        <end position="365"/>
    </location>
</feature>
<keyword evidence="5" id="KW-0864">Zinc transport</keyword>
<gene>
    <name evidence="13" type="primary">HaOG207159</name>
    <name evidence="13" type="ORF">B5X24_HaOG207159</name>
</gene>
<dbReference type="OMA" id="GHEKMLH"/>
<evidence type="ECO:0000256" key="1">
    <source>
        <dbReference type="ARBA" id="ARBA00004141"/>
    </source>
</evidence>
<dbReference type="InterPro" id="IPR058533">
    <property type="entry name" value="Cation_efflux_TM"/>
</dbReference>
<evidence type="ECO:0000313" key="14">
    <source>
        <dbReference type="Proteomes" id="UP000249218"/>
    </source>
</evidence>
<sequence>MSSNIISDKYPNDVKLNSFSAFTDKSLAPINGRYRSKSLSSDKLNKTNADRAAILEDIEDHHVSEKSETPGCLVGNRVSDQGGHNTMNGFNSKEGKVSYGTDSPARGRRVIFCVHGNPSTGCCAVIETSADGEDGEQRNGSISEVERHCHRSRNEEIDKRARRKLIIASILCVIFMIGEIVGGYLSNSLAIATDAAHLLTDFASFMISLFSLWVSSRPATRRMPFGWYRAEVIGALTSVLLIWVVTGVLVYMAVQRVIYKQFEIDATVMLITSAVGVAVNLVMGLTLHQHGHSHGGGGGHGHSHGSSNPVLNNKKERADSDAESSTSHSHSHQQENINVRAAFIHVLGDFLQSFGVLIAAIVIYFKPSWNLVDPICTFLFSVLVLITTFNIIKDTLLVLMEGSPRGVDFQEVANTFLSLPGVVRIHNLRMWALSLDKTALSAHLAIRTGVSPQKVLEEATRLVHDKYNFFEMTLQIEEFNDGMEDCSQCKMPQA</sequence>
<keyword evidence="4 10" id="KW-0812">Transmembrane</keyword>
<organism evidence="13 14">
    <name type="scientific">Helicoverpa armigera</name>
    <name type="common">Cotton bollworm</name>
    <name type="synonym">Heliothis armigera</name>
    <dbReference type="NCBI Taxonomy" id="29058"/>
    <lineage>
        <taxon>Eukaryota</taxon>
        <taxon>Metazoa</taxon>
        <taxon>Ecdysozoa</taxon>
        <taxon>Arthropoda</taxon>
        <taxon>Hexapoda</taxon>
        <taxon>Insecta</taxon>
        <taxon>Pterygota</taxon>
        <taxon>Neoptera</taxon>
        <taxon>Endopterygota</taxon>
        <taxon>Lepidoptera</taxon>
        <taxon>Glossata</taxon>
        <taxon>Ditrysia</taxon>
        <taxon>Noctuoidea</taxon>
        <taxon>Noctuidae</taxon>
        <taxon>Heliothinae</taxon>
        <taxon>Helicoverpa</taxon>
    </lineage>
</organism>
<dbReference type="Pfam" id="PF16916">
    <property type="entry name" value="ZT_dimer"/>
    <property type="match status" value="1"/>
</dbReference>
<accession>A0A2W1BPI4</accession>
<dbReference type="InterPro" id="IPR002524">
    <property type="entry name" value="Cation_efflux"/>
</dbReference>
<evidence type="ECO:0000256" key="3">
    <source>
        <dbReference type="ARBA" id="ARBA00022448"/>
    </source>
</evidence>
<evidence type="ECO:0000256" key="8">
    <source>
        <dbReference type="ARBA" id="ARBA00023136"/>
    </source>
</evidence>
<protein>
    <recommendedName>
        <fullName evidence="15">Zinc transporter 2-like</fullName>
    </recommendedName>
</protein>
<proteinExistence type="inferred from homology"/>